<reference evidence="6" key="2">
    <citation type="submission" date="2020-02" db="EMBL/GenBank/DDBJ databases">
        <title>Unexpected conservation and global transmission of agrobacterial virulence plasmids.</title>
        <authorList>
            <person name="Weisberg A.J."/>
            <person name="Davis E.W. II"/>
            <person name="Tabima J.R."/>
            <person name="Belcher M.S."/>
            <person name="Miller M."/>
            <person name="Kuo C.-H."/>
            <person name="Loper J.E."/>
            <person name="Grunwald N.J."/>
            <person name="Putnam M.L."/>
            <person name="Chang J.H."/>
        </authorList>
    </citation>
    <scope>NUCLEOTIDE SEQUENCE</scope>
    <source>
        <strain evidence="6">W2/73</strain>
    </source>
</reference>
<dbReference type="KEGG" id="arui:G6M88_03465"/>
<keyword evidence="8" id="KW-1185">Reference proteome</keyword>
<dbReference type="EMBL" id="JAAMCP010000005">
    <property type="protein sequence ID" value="NTF37083.1"/>
    <property type="molecule type" value="Genomic_DNA"/>
</dbReference>
<name>A0AAE7R3D0_9HYPH</name>
<accession>A0AAE7R3D0</accession>
<dbReference type="CDD" id="cd03801">
    <property type="entry name" value="GT4_PimA-like"/>
    <property type="match status" value="1"/>
</dbReference>
<dbReference type="PANTHER" id="PTHR12526">
    <property type="entry name" value="GLYCOSYLTRANSFERASE"/>
    <property type="match status" value="1"/>
</dbReference>
<dbReference type="GO" id="GO:0016757">
    <property type="term" value="F:glycosyltransferase activity"/>
    <property type="evidence" value="ECO:0007669"/>
    <property type="project" value="UniProtKB-KW"/>
</dbReference>
<evidence type="ECO:0000313" key="5">
    <source>
        <dbReference type="EMBL" id="NTF37083.1"/>
    </source>
</evidence>
<feature type="region of interest" description="Disordered" evidence="4">
    <location>
        <begin position="1"/>
        <end position="20"/>
    </location>
</feature>
<dbReference type="Gene3D" id="3.40.50.2000">
    <property type="entry name" value="Glycogen Phosphorylase B"/>
    <property type="match status" value="2"/>
</dbReference>
<proteinExistence type="inferred from homology"/>
<gene>
    <name evidence="5" type="ORF">G6L72_10245</name>
    <name evidence="6" type="ORF">G6M88_03465</name>
</gene>
<keyword evidence="3" id="KW-0808">Transferase</keyword>
<comment type="similarity">
    <text evidence="1">Belongs to the glycosyltransferase group 1 family. Glycosyltransferase 4 subfamily.</text>
</comment>
<evidence type="ECO:0000256" key="1">
    <source>
        <dbReference type="ARBA" id="ARBA00009481"/>
    </source>
</evidence>
<evidence type="ECO:0000256" key="2">
    <source>
        <dbReference type="ARBA" id="ARBA00022676"/>
    </source>
</evidence>
<keyword evidence="2" id="KW-0328">Glycosyltransferase</keyword>
<protein>
    <submittedName>
        <fullName evidence="6">Glycosyltransferase family 4 protein</fullName>
    </submittedName>
</protein>
<evidence type="ECO:0000256" key="4">
    <source>
        <dbReference type="SAM" id="MobiDB-lite"/>
    </source>
</evidence>
<dbReference type="AlphaFoldDB" id="A0AAE7R3D0"/>
<evidence type="ECO:0000313" key="8">
    <source>
        <dbReference type="Proteomes" id="UP000822331"/>
    </source>
</evidence>
<evidence type="ECO:0000313" key="7">
    <source>
        <dbReference type="Proteomes" id="UP000663912"/>
    </source>
</evidence>
<dbReference type="SUPFAM" id="SSF53756">
    <property type="entry name" value="UDP-Glycosyltransferase/glycogen phosphorylase"/>
    <property type="match status" value="1"/>
</dbReference>
<dbReference type="EMBL" id="CP049206">
    <property type="protein sequence ID" value="QTF99517.1"/>
    <property type="molecule type" value="Genomic_DNA"/>
</dbReference>
<dbReference type="PANTHER" id="PTHR12526:SF640">
    <property type="entry name" value="COLANIC ACID BIOSYNTHESIS GLYCOSYLTRANSFERASE WCAL-RELATED"/>
    <property type="match status" value="1"/>
</dbReference>
<dbReference type="Proteomes" id="UP000822331">
    <property type="component" value="Unassembled WGS sequence"/>
</dbReference>
<evidence type="ECO:0000256" key="3">
    <source>
        <dbReference type="ARBA" id="ARBA00022679"/>
    </source>
</evidence>
<sequence length="380" mass="42129">MRPAVHAATKSSPSTGANRTLPAREIPILPHIDLADVRVLAPNFKRRLSGVTSTIIQLLPVQNRQGQKVAAIGPGLPDSLPHVRFRDLWRLWQWGPDKKPRVWHARRNIEMLPGILMRDVLRMRLKLVFTSASQRKHSGWTKFLVSRMDAVIATSGKTASYLDVPSTVVMHGIDTERFSPPADKAQTKQTLGLDVSQKHIGCFGRVRHQKGTDLFVDTMIAILPQMPGWSAIIAGRATGPHVEFENGLKEKVRAAGLADRILFVGEHTDINRWYQALDLFIAPQRWEGFGLTPLEAMATGVPVIATDVGAFPELITTETGEVIARNQLDLMAKMTVKWLNDEAKLATASITARRHVAEHFTIDGEAERIGCIYDMVKASA</sequence>
<dbReference type="Proteomes" id="UP000663912">
    <property type="component" value="Chromosome 1"/>
</dbReference>
<reference evidence="5 8" key="1">
    <citation type="journal article" date="2020" name="Science">
        <title>Unexpected conservation and global transmission of agrobacterial virulence plasmids.</title>
        <authorList>
            <person name="Weisberg A.J."/>
            <person name="Davis E.W. 2nd"/>
            <person name="Tabima J."/>
            <person name="Belcher M.S."/>
            <person name="Miller M."/>
            <person name="Kuo C.H."/>
            <person name="Loper J.E."/>
            <person name="Grunwald N.J."/>
            <person name="Putnam M.L."/>
            <person name="Chang J.H."/>
        </authorList>
    </citation>
    <scope>NUCLEOTIDE SEQUENCE [LARGE SCALE GENOMIC DNA]</scope>
    <source>
        <strain evidence="5 8">A19/93</strain>
    </source>
</reference>
<evidence type="ECO:0000313" key="6">
    <source>
        <dbReference type="EMBL" id="QTF99517.1"/>
    </source>
</evidence>
<dbReference type="Pfam" id="PF13692">
    <property type="entry name" value="Glyco_trans_1_4"/>
    <property type="match status" value="1"/>
</dbReference>
<organism evidence="6 7">
    <name type="scientific">Agrobacterium rubi</name>
    <dbReference type="NCBI Taxonomy" id="28099"/>
    <lineage>
        <taxon>Bacteria</taxon>
        <taxon>Pseudomonadati</taxon>
        <taxon>Pseudomonadota</taxon>
        <taxon>Alphaproteobacteria</taxon>
        <taxon>Hyphomicrobiales</taxon>
        <taxon>Rhizobiaceae</taxon>
        <taxon>Rhizobium/Agrobacterium group</taxon>
        <taxon>Agrobacterium</taxon>
    </lineage>
</organism>
<feature type="compositionally biased region" description="Polar residues" evidence="4">
    <location>
        <begin position="9"/>
        <end position="18"/>
    </location>
</feature>